<evidence type="ECO:0000313" key="1">
    <source>
        <dbReference type="EMBL" id="QLH16433.1"/>
    </source>
</evidence>
<dbReference type="Proteomes" id="UP000509322">
    <property type="component" value="Chromosome 2"/>
</dbReference>
<dbReference type="NCBIfam" id="TIGR01764">
    <property type="entry name" value="excise"/>
    <property type="match status" value="1"/>
</dbReference>
<proteinExistence type="predicted"/>
<reference evidence="1 2" key="1">
    <citation type="submission" date="2020-07" db="EMBL/GenBank/DDBJ databases">
        <title>The complete genome of Paracoccus pantotrophus ACCC 10489.</title>
        <authorList>
            <person name="Si Y."/>
        </authorList>
    </citation>
    <scope>NUCLEOTIDE SEQUENCE [LARGE SCALE GENOMIC DNA]</scope>
    <source>
        <strain evidence="1 2">ACCC10489</strain>
    </source>
</reference>
<organism evidence="1 2">
    <name type="scientific">Paracoccus pantotrophus</name>
    <name type="common">Thiosphaera pantotropha</name>
    <dbReference type="NCBI Taxonomy" id="82367"/>
    <lineage>
        <taxon>Bacteria</taxon>
        <taxon>Pseudomonadati</taxon>
        <taxon>Pseudomonadota</taxon>
        <taxon>Alphaproteobacteria</taxon>
        <taxon>Rhodobacterales</taxon>
        <taxon>Paracoccaceae</taxon>
        <taxon>Paracoccus</taxon>
    </lineage>
</organism>
<dbReference type="GO" id="GO:0003677">
    <property type="term" value="F:DNA binding"/>
    <property type="evidence" value="ECO:0007669"/>
    <property type="project" value="UniProtKB-KW"/>
</dbReference>
<dbReference type="InterPro" id="IPR010093">
    <property type="entry name" value="SinI_DNA-bd"/>
</dbReference>
<sequence length="54" mass="6213">MAKRSGWPEGRIRRLLRSGSLRHVRMGECYLLPESAIHEYVANNMFDPKEPVTG</sequence>
<keyword evidence="1" id="KW-0238">DNA-binding</keyword>
<evidence type="ECO:0000313" key="2">
    <source>
        <dbReference type="Proteomes" id="UP000509322"/>
    </source>
</evidence>
<name>A0A7H9BZ00_PARPN</name>
<dbReference type="EMBL" id="CP058690">
    <property type="protein sequence ID" value="QLH16433.1"/>
    <property type="molecule type" value="Genomic_DNA"/>
</dbReference>
<gene>
    <name evidence="1" type="ORF">HYQ43_13880</name>
</gene>
<accession>A0A7H9BZ00</accession>
<protein>
    <submittedName>
        <fullName evidence="1">Excisionase family DNA-binding protein</fullName>
    </submittedName>
</protein>
<dbReference type="AlphaFoldDB" id="A0A7H9BZ00"/>